<dbReference type="InterPro" id="IPR007627">
    <property type="entry name" value="RNA_pol_sigma70_r2"/>
</dbReference>
<feature type="domain" description="RNA polymerase sigma factor 70 region 4 type 2" evidence="7">
    <location>
        <begin position="106"/>
        <end position="157"/>
    </location>
</feature>
<evidence type="ECO:0000259" key="7">
    <source>
        <dbReference type="Pfam" id="PF08281"/>
    </source>
</evidence>
<evidence type="ECO:0000256" key="1">
    <source>
        <dbReference type="ARBA" id="ARBA00010641"/>
    </source>
</evidence>
<evidence type="ECO:0000259" key="6">
    <source>
        <dbReference type="Pfam" id="PF04542"/>
    </source>
</evidence>
<dbReference type="Pfam" id="PF08281">
    <property type="entry name" value="Sigma70_r4_2"/>
    <property type="match status" value="1"/>
</dbReference>
<keyword evidence="4" id="KW-0238">DNA-binding</keyword>
<keyword evidence="5" id="KW-0804">Transcription</keyword>
<dbReference type="STRING" id="767817.Desgi_2861"/>
<dbReference type="EMBL" id="CP003273">
    <property type="protein sequence ID" value="AGL02262.1"/>
    <property type="molecule type" value="Genomic_DNA"/>
</dbReference>
<dbReference type="Gene3D" id="1.10.10.10">
    <property type="entry name" value="Winged helix-like DNA-binding domain superfamily/Winged helix DNA-binding domain"/>
    <property type="match status" value="1"/>
</dbReference>
<protein>
    <submittedName>
        <fullName evidence="8">RNA polymerase sigma factor, sigma-70 family</fullName>
    </submittedName>
</protein>
<dbReference type="InterPro" id="IPR036388">
    <property type="entry name" value="WH-like_DNA-bd_sf"/>
</dbReference>
<dbReference type="Gene3D" id="1.10.1740.10">
    <property type="match status" value="1"/>
</dbReference>
<dbReference type="PANTHER" id="PTHR43133:SF8">
    <property type="entry name" value="RNA POLYMERASE SIGMA FACTOR HI_1459-RELATED"/>
    <property type="match status" value="1"/>
</dbReference>
<dbReference type="Proteomes" id="UP000013520">
    <property type="component" value="Chromosome"/>
</dbReference>
<dbReference type="HOGENOM" id="CLU_047691_3_0_9"/>
<dbReference type="CDD" id="cd06171">
    <property type="entry name" value="Sigma70_r4"/>
    <property type="match status" value="1"/>
</dbReference>
<dbReference type="SUPFAM" id="SSF88659">
    <property type="entry name" value="Sigma3 and sigma4 domains of RNA polymerase sigma factors"/>
    <property type="match status" value="1"/>
</dbReference>
<dbReference type="InterPro" id="IPR014284">
    <property type="entry name" value="RNA_pol_sigma-70_dom"/>
</dbReference>
<proteinExistence type="inferred from homology"/>
<dbReference type="eggNOG" id="COG1595">
    <property type="taxonomic scope" value="Bacteria"/>
</dbReference>
<dbReference type="OrthoDB" id="9784984at2"/>
<dbReference type="InterPro" id="IPR013249">
    <property type="entry name" value="RNA_pol_sigma70_r4_t2"/>
</dbReference>
<evidence type="ECO:0000256" key="2">
    <source>
        <dbReference type="ARBA" id="ARBA00023015"/>
    </source>
</evidence>
<evidence type="ECO:0000256" key="3">
    <source>
        <dbReference type="ARBA" id="ARBA00023082"/>
    </source>
</evidence>
<dbReference type="AlphaFoldDB" id="R4KL09"/>
<keyword evidence="3" id="KW-0731">Sigma factor</keyword>
<dbReference type="InterPro" id="IPR013325">
    <property type="entry name" value="RNA_pol_sigma_r2"/>
</dbReference>
<dbReference type="InterPro" id="IPR013324">
    <property type="entry name" value="RNA_pol_sigma_r3/r4-like"/>
</dbReference>
<dbReference type="GO" id="GO:0003677">
    <property type="term" value="F:DNA binding"/>
    <property type="evidence" value="ECO:0007669"/>
    <property type="project" value="UniProtKB-KW"/>
</dbReference>
<gene>
    <name evidence="8" type="ORF">Desgi_2861</name>
</gene>
<dbReference type="SUPFAM" id="SSF88946">
    <property type="entry name" value="Sigma2 domain of RNA polymerase sigma factors"/>
    <property type="match status" value="1"/>
</dbReference>
<sequence length="171" mass="19913">MTASAMEKIYHHYSGPVFRYFYRMGGDYNLAEELTQETFYRVLVSLKRYRGESTLSTWLFRIAFHVYTVNLRSHFRSRCLPLDQDIPDMGRFGDPVRSLEKAENHQLISLALQQLPAGYRTVIVLRIFEGLSFEEIGAVLNKSPSTTRVALSRARQRYRQVYNQLANGYSD</sequence>
<evidence type="ECO:0000313" key="9">
    <source>
        <dbReference type="Proteomes" id="UP000013520"/>
    </source>
</evidence>
<name>R4KL09_9FIRM</name>
<organism evidence="8 9">
    <name type="scientific">Desulfoscipio gibsoniae DSM 7213</name>
    <dbReference type="NCBI Taxonomy" id="767817"/>
    <lineage>
        <taxon>Bacteria</taxon>
        <taxon>Bacillati</taxon>
        <taxon>Bacillota</taxon>
        <taxon>Clostridia</taxon>
        <taxon>Eubacteriales</taxon>
        <taxon>Desulfallaceae</taxon>
        <taxon>Desulfoscipio</taxon>
    </lineage>
</organism>
<dbReference type="GO" id="GO:0006352">
    <property type="term" value="P:DNA-templated transcription initiation"/>
    <property type="evidence" value="ECO:0007669"/>
    <property type="project" value="InterPro"/>
</dbReference>
<keyword evidence="9" id="KW-1185">Reference proteome</keyword>
<dbReference type="Pfam" id="PF04542">
    <property type="entry name" value="Sigma70_r2"/>
    <property type="match status" value="1"/>
</dbReference>
<dbReference type="NCBIfam" id="TIGR02937">
    <property type="entry name" value="sigma70-ECF"/>
    <property type="match status" value="1"/>
</dbReference>
<evidence type="ECO:0000256" key="4">
    <source>
        <dbReference type="ARBA" id="ARBA00023125"/>
    </source>
</evidence>
<comment type="similarity">
    <text evidence="1">Belongs to the sigma-70 factor family. ECF subfamily.</text>
</comment>
<keyword evidence="2" id="KW-0805">Transcription regulation</keyword>
<dbReference type="PANTHER" id="PTHR43133">
    <property type="entry name" value="RNA POLYMERASE ECF-TYPE SIGMA FACTO"/>
    <property type="match status" value="1"/>
</dbReference>
<dbReference type="KEGG" id="dgi:Desgi_2861"/>
<dbReference type="RefSeq" id="WP_006523555.1">
    <property type="nucleotide sequence ID" value="NC_021184.1"/>
</dbReference>
<accession>R4KL09</accession>
<evidence type="ECO:0000256" key="5">
    <source>
        <dbReference type="ARBA" id="ARBA00023163"/>
    </source>
</evidence>
<dbReference type="InterPro" id="IPR039425">
    <property type="entry name" value="RNA_pol_sigma-70-like"/>
</dbReference>
<dbReference type="GO" id="GO:0016987">
    <property type="term" value="F:sigma factor activity"/>
    <property type="evidence" value="ECO:0007669"/>
    <property type="project" value="UniProtKB-KW"/>
</dbReference>
<feature type="domain" description="RNA polymerase sigma-70 region 2" evidence="6">
    <location>
        <begin position="9"/>
        <end position="67"/>
    </location>
</feature>
<reference evidence="8 9" key="1">
    <citation type="submission" date="2012-01" db="EMBL/GenBank/DDBJ databases">
        <title>Complete sequence of Desulfotomaculum gibsoniae DSM 7213.</title>
        <authorList>
            <consortium name="US DOE Joint Genome Institute"/>
            <person name="Lucas S."/>
            <person name="Han J."/>
            <person name="Lapidus A."/>
            <person name="Cheng J.-F."/>
            <person name="Goodwin L."/>
            <person name="Pitluck S."/>
            <person name="Peters L."/>
            <person name="Ovchinnikova G."/>
            <person name="Teshima H."/>
            <person name="Detter J.C."/>
            <person name="Han C."/>
            <person name="Tapia R."/>
            <person name="Land M."/>
            <person name="Hauser L."/>
            <person name="Kyrpides N."/>
            <person name="Ivanova N."/>
            <person name="Pagani I."/>
            <person name="Parshina S."/>
            <person name="Plugge C."/>
            <person name="Muyzer G."/>
            <person name="Kuever J."/>
            <person name="Ivanova A."/>
            <person name="Nazina T."/>
            <person name="Klenk H.-P."/>
            <person name="Brambilla E."/>
            <person name="Spring S."/>
            <person name="Stams A.F."/>
            <person name="Woyke T."/>
        </authorList>
    </citation>
    <scope>NUCLEOTIDE SEQUENCE [LARGE SCALE GENOMIC DNA]</scope>
    <source>
        <strain evidence="8 9">DSM 7213</strain>
    </source>
</reference>
<evidence type="ECO:0000313" key="8">
    <source>
        <dbReference type="EMBL" id="AGL02262.1"/>
    </source>
</evidence>